<evidence type="ECO:0000313" key="10">
    <source>
        <dbReference type="Proteomes" id="UP000182108"/>
    </source>
</evidence>
<feature type="transmembrane region" description="Helical" evidence="8">
    <location>
        <begin position="56"/>
        <end position="77"/>
    </location>
</feature>
<feature type="transmembrane region" description="Helical" evidence="8">
    <location>
        <begin position="113"/>
        <end position="133"/>
    </location>
</feature>
<dbReference type="OrthoDB" id="7057633at2"/>
<dbReference type="PANTHER" id="PTHR33908:SF11">
    <property type="entry name" value="MEMBRANE PROTEIN"/>
    <property type="match status" value="1"/>
</dbReference>
<evidence type="ECO:0000256" key="4">
    <source>
        <dbReference type="ARBA" id="ARBA00022679"/>
    </source>
</evidence>
<evidence type="ECO:0000313" key="9">
    <source>
        <dbReference type="EMBL" id="CUB07658.1"/>
    </source>
</evidence>
<feature type="transmembrane region" description="Helical" evidence="8">
    <location>
        <begin position="207"/>
        <end position="228"/>
    </location>
</feature>
<evidence type="ECO:0000256" key="3">
    <source>
        <dbReference type="ARBA" id="ARBA00022676"/>
    </source>
</evidence>
<reference evidence="10" key="1">
    <citation type="submission" date="2015-08" db="EMBL/GenBank/DDBJ databases">
        <authorList>
            <person name="Babu N.S."/>
            <person name="Beckwith C.J."/>
            <person name="Beseler K.G."/>
            <person name="Brison A."/>
            <person name="Carone J.V."/>
            <person name="Caskin T.P."/>
            <person name="Diamond M."/>
            <person name="Durham M.E."/>
            <person name="Foxe J.M."/>
            <person name="Go M."/>
            <person name="Henderson B.A."/>
            <person name="Jones I.B."/>
            <person name="McGettigan J.A."/>
            <person name="Micheletti S.J."/>
            <person name="Nasrallah M.E."/>
            <person name="Ortiz D."/>
            <person name="Piller C.R."/>
            <person name="Privatt S.R."/>
            <person name="Schneider S.L."/>
            <person name="Sharp S."/>
            <person name="Smith T.C."/>
            <person name="Stanton J.D."/>
            <person name="Ullery H.E."/>
            <person name="Wilson R.J."/>
            <person name="Serrano M.G."/>
            <person name="Buck G."/>
            <person name="Lee V."/>
            <person name="Wang Y."/>
            <person name="Carvalho R."/>
            <person name="Voegtly L."/>
            <person name="Shi R."/>
            <person name="Duckworth R."/>
            <person name="Johnson A."/>
            <person name="Loviza R."/>
            <person name="Walstead R."/>
            <person name="Shah Z."/>
            <person name="Kiflezghi M."/>
            <person name="Wade K."/>
            <person name="Ball S.L."/>
            <person name="Bradley K.W."/>
            <person name="Asai D.J."/>
            <person name="Bowman C.A."/>
            <person name="Russell D.A."/>
            <person name="Pope W.H."/>
            <person name="Jacobs-Sera D."/>
            <person name="Hendrix R.W."/>
            <person name="Hatfull G.F."/>
        </authorList>
    </citation>
    <scope>NUCLEOTIDE SEQUENCE [LARGE SCALE GENOMIC DNA]</scope>
    <source>
        <strain evidence="10">JCM 19170</strain>
    </source>
</reference>
<keyword evidence="7 8" id="KW-0472">Membrane</keyword>
<dbReference type="AlphaFoldDB" id="A0A0K6IX47"/>
<dbReference type="PANTHER" id="PTHR33908">
    <property type="entry name" value="MANNOSYLTRANSFERASE YKCB-RELATED"/>
    <property type="match status" value="1"/>
</dbReference>
<accession>A0A0K6IX47</accession>
<feature type="transmembrane region" description="Helical" evidence="8">
    <location>
        <begin position="322"/>
        <end position="344"/>
    </location>
</feature>
<evidence type="ECO:0000256" key="2">
    <source>
        <dbReference type="ARBA" id="ARBA00022475"/>
    </source>
</evidence>
<feature type="transmembrane region" description="Helical" evidence="8">
    <location>
        <begin position="381"/>
        <end position="398"/>
    </location>
</feature>
<keyword evidence="2" id="KW-1003">Cell membrane</keyword>
<evidence type="ECO:0000256" key="5">
    <source>
        <dbReference type="ARBA" id="ARBA00022692"/>
    </source>
</evidence>
<organism evidence="9 10">
    <name type="scientific">Tepidiphilus thermophilus</name>
    <dbReference type="NCBI Taxonomy" id="876478"/>
    <lineage>
        <taxon>Bacteria</taxon>
        <taxon>Pseudomonadati</taxon>
        <taxon>Pseudomonadota</taxon>
        <taxon>Hydrogenophilia</taxon>
        <taxon>Hydrogenophilales</taxon>
        <taxon>Hydrogenophilaceae</taxon>
        <taxon>Tepidiphilus</taxon>
    </lineage>
</organism>
<protein>
    <submittedName>
        <fullName evidence="9">Dolichyl-phosphate-mannose-protein mannosyltransferase</fullName>
    </submittedName>
</protein>
<evidence type="ECO:0000256" key="7">
    <source>
        <dbReference type="ARBA" id="ARBA00023136"/>
    </source>
</evidence>
<comment type="subcellular location">
    <subcellularLocation>
        <location evidence="1">Cell membrane</location>
        <topology evidence="1">Multi-pass membrane protein</topology>
    </subcellularLocation>
</comment>
<gene>
    <name evidence="9" type="ORF">Ga0061068_11012</name>
</gene>
<dbReference type="GO" id="GO:0005886">
    <property type="term" value="C:plasma membrane"/>
    <property type="evidence" value="ECO:0007669"/>
    <property type="project" value="UniProtKB-SubCell"/>
</dbReference>
<keyword evidence="5 8" id="KW-0812">Transmembrane</keyword>
<name>A0A0K6IX47_9PROT</name>
<dbReference type="GO" id="GO:0009103">
    <property type="term" value="P:lipopolysaccharide biosynthetic process"/>
    <property type="evidence" value="ECO:0007669"/>
    <property type="project" value="UniProtKB-ARBA"/>
</dbReference>
<dbReference type="GO" id="GO:0016763">
    <property type="term" value="F:pentosyltransferase activity"/>
    <property type="evidence" value="ECO:0007669"/>
    <property type="project" value="TreeGrafter"/>
</dbReference>
<proteinExistence type="predicted"/>
<keyword evidence="10" id="KW-1185">Reference proteome</keyword>
<keyword evidence="6 8" id="KW-1133">Transmembrane helix</keyword>
<feature type="transmembrane region" description="Helical" evidence="8">
    <location>
        <begin position="164"/>
        <end position="187"/>
    </location>
</feature>
<feature type="transmembrane region" description="Helical" evidence="8">
    <location>
        <begin position="356"/>
        <end position="375"/>
    </location>
</feature>
<keyword evidence="4 9" id="KW-0808">Transferase</keyword>
<dbReference type="EMBL" id="CYHH01000010">
    <property type="protein sequence ID" value="CUB07658.1"/>
    <property type="molecule type" value="Genomic_DNA"/>
</dbReference>
<sequence length="509" mass="56961">MIVKKLLEEHRIPWLGAILGAMVAAWVIFQSNGFLNSDGMVYIEAAKQFSQGAWKAGFALYNWPLYSLLIAAIHHATGLKLLASAHAITITTFALTSAGLLVLVRELGGNRRVMLAAALMLFAATPLVNNYLPMVLRDHGFLAAHVWSIVFLLRFSATHRWSAALAWGIIAAIATLFRIEGIVYLALLPLALLLRSGYDWRQNLTALAKANTFLAASAVLLGMALLLLPNVNAHQLGRLKDPLTVAQNVFYQLTKGLEEKADLYVNVILGQYLNDYGMPGLLLTLAYVVLIKTATSVGWPQLLFAAYSRLQCREPSANPGHAYLLGWLFAIGLINAVFIILSAFTLPKRYLQPLGLIILIYAAFGATALFTRWRQQIGSRWIFPALTALLGLQLVLNLRPSDARDHFEQNAAKWINTHVPVGSRIYYDYGRMRFYVNEDSSSREEVPLAEIERLITTGDIKQYDYLVVHVSRKEREHQQFMSARLGEPLAMFENRRGKRILIYRVQKSP</sequence>
<feature type="transmembrane region" description="Helical" evidence="8">
    <location>
        <begin position="12"/>
        <end position="35"/>
    </location>
</feature>
<feature type="transmembrane region" description="Helical" evidence="8">
    <location>
        <begin position="83"/>
        <end position="104"/>
    </location>
</feature>
<evidence type="ECO:0000256" key="6">
    <source>
        <dbReference type="ARBA" id="ARBA00022989"/>
    </source>
</evidence>
<evidence type="ECO:0000256" key="1">
    <source>
        <dbReference type="ARBA" id="ARBA00004651"/>
    </source>
</evidence>
<dbReference type="Proteomes" id="UP000182108">
    <property type="component" value="Unassembled WGS sequence"/>
</dbReference>
<dbReference type="InterPro" id="IPR050297">
    <property type="entry name" value="LipidA_mod_glycosyltrf_83"/>
</dbReference>
<evidence type="ECO:0000256" key="8">
    <source>
        <dbReference type="SAM" id="Phobius"/>
    </source>
</evidence>
<dbReference type="RefSeq" id="WP_055423938.1">
    <property type="nucleotide sequence ID" value="NZ_CYHH01000010.1"/>
</dbReference>
<feature type="transmembrane region" description="Helical" evidence="8">
    <location>
        <begin position="281"/>
        <end position="302"/>
    </location>
</feature>
<keyword evidence="3 9" id="KW-0328">Glycosyltransferase</keyword>